<keyword evidence="3" id="KW-0813">Transport</keyword>
<evidence type="ECO:0000313" key="11">
    <source>
        <dbReference type="Proteomes" id="UP000054937"/>
    </source>
</evidence>
<keyword evidence="11" id="KW-1185">Reference proteome</keyword>
<sequence length="362" mass="40610">MTDDTGENLEYSINFFWKIMQTFNIFMMQLGFVFVESGTVRKQHVTSNLLKNICDTCIGAMCWFFFGFAFAYGKSKGGIIGFSNFAGYHFHQDDLYVEWLNSFTFATTAATIISGSIAERIRLKSYIFITTTTELFVYPIIVHWVWSEKGWLKDLGYLDFAGCGPVHMIGGLTGLIVTYKLGPRYIKKNEKRFDNKKSQIQPFNIPFVILGTFILFYSWYGFNAGSQSDIYSVAGKLKAGKVSKNTTISAVAGGLTAFVIQQIQWRLEHKKFPVYNDAAKQLTVQASSMGLLSGLISITAGCDGVQAWMACIIGCIGSIIYLTMSKVLIYLKIDDPLDASTIHYFCGIWGLISTGLFYEDFL</sequence>
<dbReference type="InParanoid" id="A0A0V0QRW3"/>
<dbReference type="Pfam" id="PF00909">
    <property type="entry name" value="Ammonium_transp"/>
    <property type="match status" value="1"/>
</dbReference>
<dbReference type="InterPro" id="IPR024041">
    <property type="entry name" value="NH4_transpt_AmtB-like_dom"/>
</dbReference>
<dbReference type="SUPFAM" id="SSF111352">
    <property type="entry name" value="Ammonium transporter"/>
    <property type="match status" value="1"/>
</dbReference>
<dbReference type="PANTHER" id="PTHR11730:SF6">
    <property type="entry name" value="AMMONIUM TRANSPORTER"/>
    <property type="match status" value="1"/>
</dbReference>
<feature type="transmembrane region" description="Helical" evidence="8">
    <location>
        <begin position="203"/>
        <end position="222"/>
    </location>
</feature>
<feature type="transmembrane region" description="Helical" evidence="8">
    <location>
        <begin position="341"/>
        <end position="358"/>
    </location>
</feature>
<evidence type="ECO:0000256" key="2">
    <source>
        <dbReference type="ARBA" id="ARBA00005887"/>
    </source>
</evidence>
<evidence type="ECO:0000256" key="4">
    <source>
        <dbReference type="ARBA" id="ARBA00022692"/>
    </source>
</evidence>
<evidence type="ECO:0000259" key="9">
    <source>
        <dbReference type="Pfam" id="PF00909"/>
    </source>
</evidence>
<dbReference type="EMBL" id="LDAU01000110">
    <property type="protein sequence ID" value="KRX04909.1"/>
    <property type="molecule type" value="Genomic_DNA"/>
</dbReference>
<feature type="transmembrane region" description="Helical" evidence="8">
    <location>
        <begin position="166"/>
        <end position="182"/>
    </location>
</feature>
<feature type="transmembrane region" description="Helical" evidence="8">
    <location>
        <begin position="15"/>
        <end position="35"/>
    </location>
</feature>
<feature type="transmembrane region" description="Helical" evidence="8">
    <location>
        <begin position="99"/>
        <end position="118"/>
    </location>
</feature>
<dbReference type="PANTHER" id="PTHR11730">
    <property type="entry name" value="AMMONIUM TRANSPORTER"/>
    <property type="match status" value="1"/>
</dbReference>
<dbReference type="OMA" id="NVMMKNM"/>
<keyword evidence="5 8" id="KW-1133">Transmembrane helix</keyword>
<evidence type="ECO:0000256" key="3">
    <source>
        <dbReference type="ARBA" id="ARBA00022448"/>
    </source>
</evidence>
<keyword evidence="7" id="KW-0924">Ammonia transport</keyword>
<comment type="caution">
    <text evidence="10">The sequence shown here is derived from an EMBL/GenBank/DDBJ whole genome shotgun (WGS) entry which is preliminary data.</text>
</comment>
<feature type="transmembrane region" description="Helical" evidence="8">
    <location>
        <begin position="56"/>
        <end position="73"/>
    </location>
</feature>
<dbReference type="Proteomes" id="UP000054937">
    <property type="component" value="Unassembled WGS sequence"/>
</dbReference>
<dbReference type="Gene3D" id="1.10.3430.10">
    <property type="entry name" value="Ammonium transporter AmtB like domains"/>
    <property type="match status" value="1"/>
</dbReference>
<evidence type="ECO:0000256" key="5">
    <source>
        <dbReference type="ARBA" id="ARBA00022989"/>
    </source>
</evidence>
<dbReference type="OrthoDB" id="534912at2759"/>
<evidence type="ECO:0000313" key="10">
    <source>
        <dbReference type="EMBL" id="KRX04909.1"/>
    </source>
</evidence>
<evidence type="ECO:0000256" key="6">
    <source>
        <dbReference type="ARBA" id="ARBA00023136"/>
    </source>
</evidence>
<keyword evidence="6 8" id="KW-0472">Membrane</keyword>
<protein>
    <submittedName>
        <fullName evidence="10">Ammonium transporter AmtB-like domain</fullName>
    </submittedName>
</protein>
<organism evidence="10 11">
    <name type="scientific">Pseudocohnilembus persalinus</name>
    <name type="common">Ciliate</name>
    <dbReference type="NCBI Taxonomy" id="266149"/>
    <lineage>
        <taxon>Eukaryota</taxon>
        <taxon>Sar</taxon>
        <taxon>Alveolata</taxon>
        <taxon>Ciliophora</taxon>
        <taxon>Intramacronucleata</taxon>
        <taxon>Oligohymenophorea</taxon>
        <taxon>Scuticociliatia</taxon>
        <taxon>Philasterida</taxon>
        <taxon>Pseudocohnilembidae</taxon>
        <taxon>Pseudocohnilembus</taxon>
    </lineage>
</organism>
<proteinExistence type="inferred from homology"/>
<name>A0A0V0QRW3_PSEPJ</name>
<dbReference type="InterPro" id="IPR029020">
    <property type="entry name" value="Ammonium/urea_transptr"/>
</dbReference>
<dbReference type="AlphaFoldDB" id="A0A0V0QRW3"/>
<keyword evidence="4 8" id="KW-0812">Transmembrane</keyword>
<comment type="subcellular location">
    <subcellularLocation>
        <location evidence="1">Membrane</location>
        <topology evidence="1">Multi-pass membrane protein</topology>
    </subcellularLocation>
</comment>
<evidence type="ECO:0000256" key="1">
    <source>
        <dbReference type="ARBA" id="ARBA00004141"/>
    </source>
</evidence>
<dbReference type="GO" id="GO:0097272">
    <property type="term" value="P:ammonium homeostasis"/>
    <property type="evidence" value="ECO:0007669"/>
    <property type="project" value="TreeGrafter"/>
</dbReference>
<comment type="similarity">
    <text evidence="2">Belongs to the ammonia transporter channel (TC 1.A.11.2) family.</text>
</comment>
<feature type="transmembrane region" description="Helical" evidence="8">
    <location>
        <begin position="125"/>
        <end position="146"/>
    </location>
</feature>
<feature type="transmembrane region" description="Helical" evidence="8">
    <location>
        <begin position="307"/>
        <end position="329"/>
    </location>
</feature>
<evidence type="ECO:0000256" key="7">
    <source>
        <dbReference type="ARBA" id="ARBA00023177"/>
    </source>
</evidence>
<reference evidence="10 11" key="1">
    <citation type="journal article" date="2015" name="Sci. Rep.">
        <title>Genome of the facultative scuticociliatosis pathogen Pseudocohnilembus persalinus provides insight into its virulence through horizontal gene transfer.</title>
        <authorList>
            <person name="Xiong J."/>
            <person name="Wang G."/>
            <person name="Cheng J."/>
            <person name="Tian M."/>
            <person name="Pan X."/>
            <person name="Warren A."/>
            <person name="Jiang C."/>
            <person name="Yuan D."/>
            <person name="Miao W."/>
        </authorList>
    </citation>
    <scope>NUCLEOTIDE SEQUENCE [LARGE SCALE GENOMIC DNA]</scope>
    <source>
        <strain evidence="10">36N120E</strain>
    </source>
</reference>
<evidence type="ECO:0000256" key="8">
    <source>
        <dbReference type="SAM" id="Phobius"/>
    </source>
</evidence>
<dbReference type="GO" id="GO:0005886">
    <property type="term" value="C:plasma membrane"/>
    <property type="evidence" value="ECO:0007669"/>
    <property type="project" value="TreeGrafter"/>
</dbReference>
<gene>
    <name evidence="10" type="ORF">PPERSA_06543</name>
</gene>
<accession>A0A0V0QRW3</accession>
<feature type="domain" description="Ammonium transporter AmtB-like" evidence="9">
    <location>
        <begin position="17"/>
        <end position="359"/>
    </location>
</feature>
<dbReference type="GO" id="GO:0008519">
    <property type="term" value="F:ammonium channel activity"/>
    <property type="evidence" value="ECO:0007669"/>
    <property type="project" value="InterPro"/>
</dbReference>